<dbReference type="SUPFAM" id="SSF46785">
    <property type="entry name" value="Winged helix' DNA-binding domain"/>
    <property type="match status" value="1"/>
</dbReference>
<evidence type="ECO:0000256" key="2">
    <source>
        <dbReference type="ARBA" id="ARBA00023125"/>
    </source>
</evidence>
<dbReference type="InterPro" id="IPR036390">
    <property type="entry name" value="WH_DNA-bd_sf"/>
</dbReference>
<evidence type="ECO:0000256" key="3">
    <source>
        <dbReference type="ARBA" id="ARBA00023163"/>
    </source>
</evidence>
<feature type="domain" description="HTH hxlR-type" evidence="4">
    <location>
        <begin position="13"/>
        <end position="119"/>
    </location>
</feature>
<dbReference type="InterPro" id="IPR002577">
    <property type="entry name" value="HTH_HxlR"/>
</dbReference>
<dbReference type="RefSeq" id="WP_090388603.1">
    <property type="nucleotide sequence ID" value="NZ_FMZO01000001.1"/>
</dbReference>
<dbReference type="STRING" id="1285928.SAMN04487894_101299"/>
<dbReference type="EMBL" id="FMZO01000001">
    <property type="protein sequence ID" value="SDC08718.1"/>
    <property type="molecule type" value="Genomic_DNA"/>
</dbReference>
<dbReference type="PANTHER" id="PTHR33204">
    <property type="entry name" value="TRANSCRIPTIONAL REGULATOR, MARR FAMILY"/>
    <property type="match status" value="1"/>
</dbReference>
<evidence type="ECO:0000256" key="1">
    <source>
        <dbReference type="ARBA" id="ARBA00023015"/>
    </source>
</evidence>
<evidence type="ECO:0000313" key="6">
    <source>
        <dbReference type="Proteomes" id="UP000198757"/>
    </source>
</evidence>
<dbReference type="InterPro" id="IPR036388">
    <property type="entry name" value="WH-like_DNA-bd_sf"/>
</dbReference>
<gene>
    <name evidence="5" type="ORF">SAMN04487894_101299</name>
</gene>
<dbReference type="Gene3D" id="1.10.10.10">
    <property type="entry name" value="Winged helix-like DNA-binding domain superfamily/Winged helix DNA-binding domain"/>
    <property type="match status" value="1"/>
</dbReference>
<keyword evidence="2" id="KW-0238">DNA-binding</keyword>
<dbReference type="AlphaFoldDB" id="A0A1G6IQF5"/>
<keyword evidence="3" id="KW-0804">Transcription</keyword>
<keyword evidence="1" id="KW-0805">Transcription regulation</keyword>
<evidence type="ECO:0000313" key="5">
    <source>
        <dbReference type="EMBL" id="SDC08718.1"/>
    </source>
</evidence>
<dbReference type="GO" id="GO:0003677">
    <property type="term" value="F:DNA binding"/>
    <property type="evidence" value="ECO:0007669"/>
    <property type="project" value="UniProtKB-KW"/>
</dbReference>
<keyword evidence="6" id="KW-1185">Reference proteome</keyword>
<organism evidence="5 6">
    <name type="scientific">Niabella drilacis (strain DSM 25811 / CCM 8410 / CCUG 62505 / LMG 26954 / E90)</name>
    <dbReference type="NCBI Taxonomy" id="1285928"/>
    <lineage>
        <taxon>Bacteria</taxon>
        <taxon>Pseudomonadati</taxon>
        <taxon>Bacteroidota</taxon>
        <taxon>Chitinophagia</taxon>
        <taxon>Chitinophagales</taxon>
        <taxon>Chitinophagaceae</taxon>
        <taxon>Niabella</taxon>
    </lineage>
</organism>
<proteinExistence type="predicted"/>
<dbReference type="Proteomes" id="UP000198757">
    <property type="component" value="Unassembled WGS sequence"/>
</dbReference>
<evidence type="ECO:0000259" key="4">
    <source>
        <dbReference type="PROSITE" id="PS51118"/>
    </source>
</evidence>
<accession>A0A1G6IQF5</accession>
<reference evidence="6" key="1">
    <citation type="submission" date="2016-10" db="EMBL/GenBank/DDBJ databases">
        <authorList>
            <person name="Varghese N."/>
            <person name="Submissions S."/>
        </authorList>
    </citation>
    <scope>NUCLEOTIDE SEQUENCE [LARGE SCALE GENOMIC DNA]</scope>
    <source>
        <strain evidence="6">DSM 25811 / CCM 8410 / LMG 26954 / E90</strain>
    </source>
</reference>
<protein>
    <submittedName>
        <fullName evidence="5">Transcriptional regulator, HxlR family</fullName>
    </submittedName>
</protein>
<dbReference type="Pfam" id="PF01638">
    <property type="entry name" value="HxlR"/>
    <property type="match status" value="1"/>
</dbReference>
<sequence>MHIKRPEKTSPECIPNLLALRDSLELLGGKWKLLIVLHISCRPKELQHFKKLEKEITGISAKMLAKELKTLEENKIVTRTIQNTRPVTVTYALTAYGESLIPIARDLQQWGLNHRKIIKEK</sequence>
<name>A0A1G6IQF5_NIADE</name>
<dbReference type="PROSITE" id="PS51118">
    <property type="entry name" value="HTH_HXLR"/>
    <property type="match status" value="1"/>
</dbReference>
<dbReference type="OrthoDB" id="2619345at2"/>